<feature type="compositionally biased region" description="Polar residues" evidence="1">
    <location>
        <begin position="335"/>
        <end position="362"/>
    </location>
</feature>
<feature type="region of interest" description="Disordered" evidence="1">
    <location>
        <begin position="46"/>
        <end position="65"/>
    </location>
</feature>
<reference evidence="2 3" key="1">
    <citation type="submission" date="2024-01" db="EMBL/GenBank/DDBJ databases">
        <title>Comparative genomics of Cryptococcus and Kwoniella reveals pathogenesis evolution and contrasting modes of karyotype evolution via chromosome fusion or intercentromeric recombination.</title>
        <authorList>
            <person name="Coelho M.A."/>
            <person name="David-Palma M."/>
            <person name="Shea T."/>
            <person name="Bowers K."/>
            <person name="McGinley-Smith S."/>
            <person name="Mohammad A.W."/>
            <person name="Gnirke A."/>
            <person name="Yurkov A.M."/>
            <person name="Nowrousian M."/>
            <person name="Sun S."/>
            <person name="Cuomo C.A."/>
            <person name="Heitman J."/>
        </authorList>
    </citation>
    <scope>NUCLEOTIDE SEQUENCE [LARGE SCALE GENOMIC DNA]</scope>
    <source>
        <strain evidence="2 3">CBS 6074</strain>
    </source>
</reference>
<organism evidence="2 3">
    <name type="scientific">Kwoniella dendrophila CBS 6074</name>
    <dbReference type="NCBI Taxonomy" id="1295534"/>
    <lineage>
        <taxon>Eukaryota</taxon>
        <taxon>Fungi</taxon>
        <taxon>Dikarya</taxon>
        <taxon>Basidiomycota</taxon>
        <taxon>Agaricomycotina</taxon>
        <taxon>Tremellomycetes</taxon>
        <taxon>Tremellales</taxon>
        <taxon>Cryptococcaceae</taxon>
        <taxon>Kwoniella</taxon>
    </lineage>
</organism>
<evidence type="ECO:0000313" key="2">
    <source>
        <dbReference type="EMBL" id="WWC90996.1"/>
    </source>
</evidence>
<evidence type="ECO:0008006" key="4">
    <source>
        <dbReference type="Google" id="ProtNLM"/>
    </source>
</evidence>
<gene>
    <name evidence="2" type="ORF">L201_005935</name>
</gene>
<accession>A0AAX4K0C6</accession>
<dbReference type="RefSeq" id="XP_066077759.1">
    <property type="nucleotide sequence ID" value="XM_066221662.1"/>
</dbReference>
<feature type="compositionally biased region" description="Polar residues" evidence="1">
    <location>
        <begin position="75"/>
        <end position="106"/>
    </location>
</feature>
<dbReference type="GeneID" id="91096605"/>
<evidence type="ECO:0000313" key="3">
    <source>
        <dbReference type="Proteomes" id="UP001355207"/>
    </source>
</evidence>
<feature type="region of interest" description="Disordered" evidence="1">
    <location>
        <begin position="75"/>
        <end position="157"/>
    </location>
</feature>
<feature type="compositionally biased region" description="Polar residues" evidence="1">
    <location>
        <begin position="142"/>
        <end position="154"/>
    </location>
</feature>
<sequence length="930" mass="103186">MQSSQGQGSNNNNNNNDGISQNRQGEYYTVRASLFPIDGARTAGVHSQPGVIQQQQQSANIAGSAFGNNNSNLGYPNGLSFPNQNDQWSWDTSTLNSNSHGQGNVYNGSSNNNNNQAESSSMANAMANTHTQNQLQHHRQSEQQSNLSSATNQKEQSDPISAFLSEMPTQREDPTRHVLWTELIKLKTRTLELQIAEARRKEKEAELELMRLKAGAATKSDNPNTNNMDGNINNGGQGSSGHLHSTNSNNSNNNGQYPMMAQTQPPSVILTHNQQDQNHITDMFTQQQNNNIPVMSPFDLEAMLSNENIDSFLSWLPDLGDHPLPDVLPLAPSTDYPNILSNPPQSLQQSTNVLSQSQSLNPSYPPIGVSVADPGNTVHQSQNASSPRRRSVSVEDQTSPKKPPSSNTTKKTRTTEKKIVIEQISLCLICKKNLGRIMIRSPKSSMPNPILIELKCIDCIPINQPDSSTSSNSTTNNIGTVETRKRIRIQMEIDDEELKLKDRRQWCDVCQRVVGSGQISGGSGSGSGSKENQNKESISSITEIVCTGCDGKYQRCTDCGGGGGPRVGIGKWRMKQVFHPGRKTCSLNHTRLGDRTRELGVHVTPTDFTPEQMKEVLTRCKALWNEKTLARLAVPEMLEVDLPSGLSNPLRDFGDVDDMVTRNWPSREAMIKADELDPNRFRRMLSLIWSHSKPRRSVRTVDLEEEWSRPEDGDDDLSTVLANVKKTNVVIPPGSELIGMWGGEWNMQNGSLLISTFIPFEGADGEDSTALSVGEMITKVQSLQQEINAERTSQAKKQGKQPDLLPPCEHLWTVSGGYIPLVRERFADILIRKRSFVHVEEYLTRHPEFIESIRARPVGLHPDIHRPTTTTITSSTDLQAHSGNEHDDEENKAKPLILVRWLGKEFDAAKILEIKQMEFGGGPKKKKRKL</sequence>
<proteinExistence type="predicted"/>
<feature type="compositionally biased region" description="Low complexity" evidence="1">
    <location>
        <begin position="222"/>
        <end position="232"/>
    </location>
</feature>
<feature type="region of interest" description="Disordered" evidence="1">
    <location>
        <begin position="335"/>
        <end position="414"/>
    </location>
</feature>
<feature type="compositionally biased region" description="Polar residues" evidence="1">
    <location>
        <begin position="377"/>
        <end position="386"/>
    </location>
</feature>
<feature type="compositionally biased region" description="Low complexity" evidence="1">
    <location>
        <begin position="107"/>
        <end position="128"/>
    </location>
</feature>
<feature type="region of interest" description="Disordered" evidence="1">
    <location>
        <begin position="1"/>
        <end position="21"/>
    </location>
</feature>
<feature type="region of interest" description="Disordered" evidence="1">
    <location>
        <begin position="214"/>
        <end position="261"/>
    </location>
</feature>
<name>A0AAX4K0C6_9TREE</name>
<keyword evidence="3" id="KW-1185">Reference proteome</keyword>
<protein>
    <recommendedName>
        <fullName evidence="4">Stc1 domain-containing protein</fullName>
    </recommendedName>
</protein>
<feature type="compositionally biased region" description="Low complexity" evidence="1">
    <location>
        <begin position="240"/>
        <end position="255"/>
    </location>
</feature>
<dbReference type="AlphaFoldDB" id="A0AAX4K0C6"/>
<dbReference type="Proteomes" id="UP001355207">
    <property type="component" value="Chromosome 8"/>
</dbReference>
<evidence type="ECO:0000256" key="1">
    <source>
        <dbReference type="SAM" id="MobiDB-lite"/>
    </source>
</evidence>
<feature type="region of interest" description="Disordered" evidence="1">
    <location>
        <begin position="861"/>
        <end position="891"/>
    </location>
</feature>
<dbReference type="EMBL" id="CP144105">
    <property type="protein sequence ID" value="WWC90996.1"/>
    <property type="molecule type" value="Genomic_DNA"/>
</dbReference>